<dbReference type="PANTHER" id="PTHR44688">
    <property type="entry name" value="DNA-BINDING TRANSCRIPTIONAL ACTIVATOR DEVR_DOSR"/>
    <property type="match status" value="1"/>
</dbReference>
<evidence type="ECO:0000313" key="10">
    <source>
        <dbReference type="Proteomes" id="UP000435243"/>
    </source>
</evidence>
<proteinExistence type="predicted"/>
<evidence type="ECO:0000256" key="5">
    <source>
        <dbReference type="ARBA" id="ARBA00023163"/>
    </source>
</evidence>
<keyword evidence="3" id="KW-0805">Transcription regulation</keyword>
<dbReference type="OrthoDB" id="9782655at2"/>
<dbReference type="FunFam" id="3.40.50.2300:FF:000018">
    <property type="entry name" value="DNA-binding transcriptional regulator NtrC"/>
    <property type="match status" value="1"/>
</dbReference>
<protein>
    <submittedName>
        <fullName evidence="9">Response regulator</fullName>
    </submittedName>
</protein>
<evidence type="ECO:0000256" key="4">
    <source>
        <dbReference type="ARBA" id="ARBA00023125"/>
    </source>
</evidence>
<dbReference type="GO" id="GO:0003677">
    <property type="term" value="F:DNA binding"/>
    <property type="evidence" value="ECO:0007669"/>
    <property type="project" value="UniProtKB-KW"/>
</dbReference>
<evidence type="ECO:0000259" key="8">
    <source>
        <dbReference type="PROSITE" id="PS50110"/>
    </source>
</evidence>
<evidence type="ECO:0000313" key="9">
    <source>
        <dbReference type="EMBL" id="MXO87603.1"/>
    </source>
</evidence>
<dbReference type="SMART" id="SM00421">
    <property type="entry name" value="HTH_LUXR"/>
    <property type="match status" value="1"/>
</dbReference>
<sequence length="204" mass="22543">MGGRFVHIVDDDEMVRRSLAFMLASEGLQTTQHDSAASFLAALPELEEGCLLLDLRLGDANGIDLQRRLHENGSVMPVVIMTGQADVSSAVAAMKEGAVDFLEKPFSKADLLTALRSACERLAREQKGDIERDNARHLMEQLSPRERQVLKGLARGKANKNIAFDLGISPRTVEIHRSNAMRKLNVRSLPELLHLAFRAGEMDD</sequence>
<keyword evidence="1 6" id="KW-0597">Phosphoprotein</keyword>
<feature type="modified residue" description="4-aspartylphosphate" evidence="6">
    <location>
        <position position="54"/>
    </location>
</feature>
<evidence type="ECO:0000256" key="2">
    <source>
        <dbReference type="ARBA" id="ARBA00023012"/>
    </source>
</evidence>
<dbReference type="SUPFAM" id="SSF46894">
    <property type="entry name" value="C-terminal effector domain of the bipartite response regulators"/>
    <property type="match status" value="1"/>
</dbReference>
<dbReference type="GO" id="GO:0006355">
    <property type="term" value="P:regulation of DNA-templated transcription"/>
    <property type="evidence" value="ECO:0007669"/>
    <property type="project" value="InterPro"/>
</dbReference>
<name>A0A844ZJG7_9SPHN</name>
<evidence type="ECO:0000256" key="6">
    <source>
        <dbReference type="PROSITE-ProRule" id="PRU00169"/>
    </source>
</evidence>
<evidence type="ECO:0000256" key="1">
    <source>
        <dbReference type="ARBA" id="ARBA00022553"/>
    </source>
</evidence>
<dbReference type="Proteomes" id="UP000435243">
    <property type="component" value="Unassembled WGS sequence"/>
</dbReference>
<dbReference type="Pfam" id="PF00196">
    <property type="entry name" value="GerE"/>
    <property type="match status" value="1"/>
</dbReference>
<keyword evidence="5" id="KW-0804">Transcription</keyword>
<dbReference type="EMBL" id="WTYY01000001">
    <property type="protein sequence ID" value="MXO87603.1"/>
    <property type="molecule type" value="Genomic_DNA"/>
</dbReference>
<dbReference type="PRINTS" id="PR00038">
    <property type="entry name" value="HTHLUXR"/>
</dbReference>
<gene>
    <name evidence="9" type="ORF">GRI32_02505</name>
</gene>
<reference evidence="9 10" key="1">
    <citation type="submission" date="2019-12" db="EMBL/GenBank/DDBJ databases">
        <title>Genomic-based taxomic classification of the family Erythrobacteraceae.</title>
        <authorList>
            <person name="Xu L."/>
        </authorList>
    </citation>
    <scope>NUCLEOTIDE SEQUENCE [LARGE SCALE GENOMIC DNA]</scope>
    <source>
        <strain evidence="9 10">JCM 16339</strain>
    </source>
</reference>
<dbReference type="Pfam" id="PF00072">
    <property type="entry name" value="Response_reg"/>
    <property type="match status" value="1"/>
</dbReference>
<dbReference type="RefSeq" id="WP_160589524.1">
    <property type="nucleotide sequence ID" value="NZ_BAAAFP010000002.1"/>
</dbReference>
<dbReference type="PROSITE" id="PS00622">
    <property type="entry name" value="HTH_LUXR_1"/>
    <property type="match status" value="1"/>
</dbReference>
<organism evidence="9 10">
    <name type="scientific">Alteraurantiacibacter aestuarii</name>
    <dbReference type="NCBI Taxonomy" id="650004"/>
    <lineage>
        <taxon>Bacteria</taxon>
        <taxon>Pseudomonadati</taxon>
        <taxon>Pseudomonadota</taxon>
        <taxon>Alphaproteobacteria</taxon>
        <taxon>Sphingomonadales</taxon>
        <taxon>Erythrobacteraceae</taxon>
        <taxon>Alteraurantiacibacter</taxon>
    </lineage>
</organism>
<dbReference type="GO" id="GO:0000160">
    <property type="term" value="P:phosphorelay signal transduction system"/>
    <property type="evidence" value="ECO:0007669"/>
    <property type="project" value="UniProtKB-KW"/>
</dbReference>
<dbReference type="PANTHER" id="PTHR44688:SF16">
    <property type="entry name" value="DNA-BINDING TRANSCRIPTIONAL ACTIVATOR DEVR_DOSR"/>
    <property type="match status" value="1"/>
</dbReference>
<keyword evidence="2" id="KW-0902">Two-component regulatory system</keyword>
<evidence type="ECO:0000256" key="3">
    <source>
        <dbReference type="ARBA" id="ARBA00023015"/>
    </source>
</evidence>
<dbReference type="Gene3D" id="1.10.10.10">
    <property type="entry name" value="Winged helix-like DNA-binding domain superfamily/Winged helix DNA-binding domain"/>
    <property type="match status" value="1"/>
</dbReference>
<dbReference type="InterPro" id="IPR016032">
    <property type="entry name" value="Sig_transdc_resp-reg_C-effctor"/>
</dbReference>
<dbReference type="InterPro" id="IPR036388">
    <property type="entry name" value="WH-like_DNA-bd_sf"/>
</dbReference>
<dbReference type="AlphaFoldDB" id="A0A844ZJG7"/>
<dbReference type="Gene3D" id="3.40.50.2300">
    <property type="match status" value="1"/>
</dbReference>
<dbReference type="InterPro" id="IPR011006">
    <property type="entry name" value="CheY-like_superfamily"/>
</dbReference>
<dbReference type="PROSITE" id="PS50043">
    <property type="entry name" value="HTH_LUXR_2"/>
    <property type="match status" value="1"/>
</dbReference>
<dbReference type="PROSITE" id="PS50110">
    <property type="entry name" value="RESPONSE_REGULATORY"/>
    <property type="match status" value="1"/>
</dbReference>
<keyword evidence="4" id="KW-0238">DNA-binding</keyword>
<feature type="domain" description="HTH luxR-type" evidence="7">
    <location>
        <begin position="135"/>
        <end position="200"/>
    </location>
</feature>
<dbReference type="InterPro" id="IPR001789">
    <property type="entry name" value="Sig_transdc_resp-reg_receiver"/>
</dbReference>
<feature type="domain" description="Response regulatory" evidence="8">
    <location>
        <begin position="5"/>
        <end position="119"/>
    </location>
</feature>
<accession>A0A844ZJG7</accession>
<keyword evidence="10" id="KW-1185">Reference proteome</keyword>
<comment type="caution">
    <text evidence="9">The sequence shown here is derived from an EMBL/GenBank/DDBJ whole genome shotgun (WGS) entry which is preliminary data.</text>
</comment>
<dbReference type="CDD" id="cd06170">
    <property type="entry name" value="LuxR_C_like"/>
    <property type="match status" value="1"/>
</dbReference>
<dbReference type="SMART" id="SM00448">
    <property type="entry name" value="REC"/>
    <property type="match status" value="1"/>
</dbReference>
<dbReference type="SUPFAM" id="SSF52172">
    <property type="entry name" value="CheY-like"/>
    <property type="match status" value="1"/>
</dbReference>
<evidence type="ECO:0000259" key="7">
    <source>
        <dbReference type="PROSITE" id="PS50043"/>
    </source>
</evidence>
<dbReference type="InterPro" id="IPR000792">
    <property type="entry name" value="Tscrpt_reg_LuxR_C"/>
</dbReference>